<feature type="domain" description="Tudor" evidence="1">
    <location>
        <begin position="737"/>
        <end position="796"/>
    </location>
</feature>
<dbReference type="InterPro" id="IPR035437">
    <property type="entry name" value="SNase_OB-fold_sf"/>
</dbReference>
<dbReference type="SUPFAM" id="SSF63748">
    <property type="entry name" value="Tudor/PWWP/MBT"/>
    <property type="match status" value="7"/>
</dbReference>
<name>A0A7L1QK78_9PASS</name>
<proteinExistence type="predicted"/>
<dbReference type="PROSITE" id="PS50304">
    <property type="entry name" value="TUDOR"/>
    <property type="match status" value="6"/>
</dbReference>
<evidence type="ECO:0000313" key="2">
    <source>
        <dbReference type="EMBL" id="NXO25013.1"/>
    </source>
</evidence>
<sequence length="1539" mass="173481">WYRGRVLSKKGNICEVFLIDTGHVLAVDETHLAAACDELFQLPPKAILGVFASILPLGEKWGPKAVNYFSSLVGLQITGHVKAVTPYQLFILEVPKIITDVLELQLGKFIDGDSFCLVVETLRALPEGMLCKRMPQLLKQKYPFRELLTLNNSEKPTDFWHIPDQLFPCLPVGSKENVKITAAISPNKFYCQIQKWQKELESLTGAMRLYYEALVGENTTSCDTLGLLCAAKRQSGQWHRGVIKQLLSDHVEVWFMDFGIIEAVPPSCVRKLKAEFMTLPMISFPCALSCFGSQDETVIKLQLKEFTQALIGQTSVCVHVDLYKNTERLYYITLQKQNLRINAEHPENQNETAAPCVSLSETKNKRIALNHKLSPERSNSSKNYSGDKDTKICLPESDISFSSHCKTEEMQMNSFYGAFVVHVVNPSDFWIQTCRYQNEFQELMKNIACTYGQCKDDEMVLKNPKPGLLCCAWYSRDGCYYRAVVTKVFRVSIMVYFLDFGNTDTISCHYVKTLLPQFSDLPALAMCCSLGCTFPVDGVWVKKETDFFKNLVLNKPLLLHVIGKQNNKYIVNVQCHTGVLQGNVAACMVQAGYAEYRLKPPDSVRRAAKKQHDGKQLKCKKEKINAENTSNICKNKVSGNGDIFQKERLVNVSPGPRESSVPSCSEEGAVSKMHKSVCEEKSVYKGLVFKPGAVYEVVCSCIFSPADFSCQLQSKLPELHNLMGQIQTYYKDHTSPYKSGQVACVVKCAKDGKWYRATVVQQVSTNEVDVVFVDYGYRERVSLEDVQGIIPDFLTLESQAFRCGLKNIVIQSDSPNWSEEVHRQFEDFISSSGGPLTCTIYALVLVSPNCFCNVVDLQTPLTSVEEFLRERGLTQSECVGWRNLSSLGSLYSFCYSSFNIKIGSEEEVYITHINSPSKFYCQLNRNTETLEALMKKVNDISKMSSNANYHSNTRLCIARYLEDGLFYRALAFPVQSTSFLCVDYVDFGNKSMVERDQLMPIPDSATDLLFTPMQAIKFYLSDLWGAEFPARITTWFVKTFLGKLLKAVILSRESDGKIVVELYDGQLKVSQKIKEKVLEELAQESFCAEYCQADSGENCGDEEQTACSTPKLCSGFSKQEALQDSKQQGFRNTFSALLENGEQHWIGQPASHSLSYSALRSKEITVNALSESQNERPNCTGQQERSNKNIPTLISLPQRDIQVNTEVAGYISHMNSPSSFYIHFAEDENLIIKLADDLNESLENRGWENCLNELMVGDLIVAEHDADCFYYRAVIKTLKSGNSYEVEFIDYGNAAVVSSSKICRIPEKFLALPRFSVHCFLSSVKSFPGENWTKESAAYFARTVSDKPVACKFLQQHGEKWEIDVIYILIGKVTLQEYLNHLLTNCQTVGEPEKSSNTNCKEFDTSVKINPVMWMLLRSGRTYPGCATAVTDPSNFSIQFEIFFDCMQNLSLLLSDLPDNLPALPEERVTPGASCLIEFGQKAEWYRAEISEVTSQSVVLTFIDYGFLRTIPYSDIHRLKLVPESLLHLPRLAHSCSLH</sequence>
<evidence type="ECO:0000313" key="3">
    <source>
        <dbReference type="Proteomes" id="UP000546986"/>
    </source>
</evidence>
<feature type="domain" description="Tudor" evidence="1">
    <location>
        <begin position="1253"/>
        <end position="1312"/>
    </location>
</feature>
<reference evidence="2 3" key="1">
    <citation type="submission" date="2019-09" db="EMBL/GenBank/DDBJ databases">
        <title>Bird 10,000 Genomes (B10K) Project - Family phase.</title>
        <authorList>
            <person name="Zhang G."/>
        </authorList>
    </citation>
    <scope>NUCLEOTIDE SEQUENCE [LARGE SCALE GENOMIC DNA]</scope>
    <source>
        <strain evidence="2">B10K-DU-002-30</strain>
        <tissue evidence="2">Muscle</tissue>
    </source>
</reference>
<feature type="domain" description="Tudor" evidence="1">
    <location>
        <begin position="1468"/>
        <end position="1526"/>
    </location>
</feature>
<feature type="domain" description="Tudor" evidence="1">
    <location>
        <begin position="949"/>
        <end position="1008"/>
    </location>
</feature>
<dbReference type="Gene3D" id="2.40.50.90">
    <property type="match status" value="6"/>
</dbReference>
<dbReference type="Gene3D" id="2.30.30.140">
    <property type="match status" value="6"/>
</dbReference>
<comment type="caution">
    <text evidence="2">The sequence shown here is derived from an EMBL/GenBank/DDBJ whole genome shotgun (WGS) entry which is preliminary data.</text>
</comment>
<dbReference type="Proteomes" id="UP000546986">
    <property type="component" value="Unassembled WGS sequence"/>
</dbReference>
<dbReference type="PANTHER" id="PTHR22948">
    <property type="entry name" value="TUDOR DOMAIN CONTAINING PROTEIN"/>
    <property type="match status" value="1"/>
</dbReference>
<dbReference type="InterPro" id="IPR050621">
    <property type="entry name" value="Tudor_domain_containing"/>
</dbReference>
<protein>
    <submittedName>
        <fullName evidence="2">TDR15 protein</fullName>
    </submittedName>
</protein>
<organism evidence="2 3">
    <name type="scientific">Cisticola juncidis</name>
    <dbReference type="NCBI Taxonomy" id="52622"/>
    <lineage>
        <taxon>Eukaryota</taxon>
        <taxon>Metazoa</taxon>
        <taxon>Chordata</taxon>
        <taxon>Craniata</taxon>
        <taxon>Vertebrata</taxon>
        <taxon>Euteleostomi</taxon>
        <taxon>Archelosauria</taxon>
        <taxon>Archosauria</taxon>
        <taxon>Dinosauria</taxon>
        <taxon>Saurischia</taxon>
        <taxon>Theropoda</taxon>
        <taxon>Coelurosauria</taxon>
        <taxon>Aves</taxon>
        <taxon>Neognathae</taxon>
        <taxon>Neoaves</taxon>
        <taxon>Telluraves</taxon>
        <taxon>Australaves</taxon>
        <taxon>Passeriformes</taxon>
        <taxon>Sylvioidea</taxon>
        <taxon>Cisticolidae</taxon>
        <taxon>Cisticola</taxon>
    </lineage>
</organism>
<dbReference type="Pfam" id="PF00567">
    <property type="entry name" value="TUDOR"/>
    <property type="match status" value="6"/>
</dbReference>
<dbReference type="PANTHER" id="PTHR22948:SF7">
    <property type="entry name" value="TUDOR DOMAIN-CONTAINING PROTEIN 15"/>
    <property type="match status" value="1"/>
</dbReference>
<feature type="domain" description="Tudor" evidence="1">
    <location>
        <begin position="463"/>
        <end position="521"/>
    </location>
</feature>
<feature type="non-terminal residue" evidence="2">
    <location>
        <position position="1"/>
    </location>
</feature>
<dbReference type="EMBL" id="VXBR01005079">
    <property type="protein sequence ID" value="NXO25013.1"/>
    <property type="molecule type" value="Genomic_DNA"/>
</dbReference>
<gene>
    <name evidence="2" type="primary">Tdrd15</name>
    <name evidence="2" type="ORF">CISJUN_R12912</name>
</gene>
<keyword evidence="3" id="KW-1185">Reference proteome</keyword>
<dbReference type="SMART" id="SM00333">
    <property type="entry name" value="TUDOR"/>
    <property type="match status" value="6"/>
</dbReference>
<accession>A0A7L1QK78</accession>
<feature type="domain" description="Tudor" evidence="1">
    <location>
        <begin position="222"/>
        <end position="279"/>
    </location>
</feature>
<dbReference type="InterPro" id="IPR002999">
    <property type="entry name" value="Tudor"/>
</dbReference>
<feature type="non-terminal residue" evidence="2">
    <location>
        <position position="1539"/>
    </location>
</feature>
<evidence type="ECO:0000259" key="1">
    <source>
        <dbReference type="PROSITE" id="PS50304"/>
    </source>
</evidence>